<organism evidence="1 2">
    <name type="scientific">Schistosoma mattheei</name>
    <dbReference type="NCBI Taxonomy" id="31246"/>
    <lineage>
        <taxon>Eukaryota</taxon>
        <taxon>Metazoa</taxon>
        <taxon>Spiralia</taxon>
        <taxon>Lophotrochozoa</taxon>
        <taxon>Platyhelminthes</taxon>
        <taxon>Trematoda</taxon>
        <taxon>Digenea</taxon>
        <taxon>Strigeidida</taxon>
        <taxon>Schistosomatoidea</taxon>
        <taxon>Schistosomatidae</taxon>
        <taxon>Schistosoma</taxon>
    </lineage>
</organism>
<reference evidence="1 2" key="1">
    <citation type="submission" date="2018-11" db="EMBL/GenBank/DDBJ databases">
        <authorList>
            <consortium name="Pathogen Informatics"/>
        </authorList>
    </citation>
    <scope>NUCLEOTIDE SEQUENCE [LARGE SCALE GENOMIC DNA]</scope>
    <source>
        <strain>Denwood</strain>
        <strain evidence="2">Zambia</strain>
    </source>
</reference>
<keyword evidence="2" id="KW-1185">Reference proteome</keyword>
<evidence type="ECO:0000313" key="2">
    <source>
        <dbReference type="Proteomes" id="UP000269396"/>
    </source>
</evidence>
<dbReference type="AlphaFoldDB" id="A0A183NUI0"/>
<name>A0A183NUI0_9TREM</name>
<dbReference type="EMBL" id="UZAL01027199">
    <property type="protein sequence ID" value="VDP30276.1"/>
    <property type="molecule type" value="Genomic_DNA"/>
</dbReference>
<evidence type="ECO:0000313" key="1">
    <source>
        <dbReference type="EMBL" id="VDP30276.1"/>
    </source>
</evidence>
<accession>A0A183NUI0</accession>
<sequence length="69" mass="7946">MPRVAFSTPEQSGDCLKFIESEERDNDKALKEKVFSLRNDIDREAHGCPLFPMECICWISRSNETLVLV</sequence>
<gene>
    <name evidence="1" type="ORF">SMTD_LOCUS5766</name>
</gene>
<protein>
    <submittedName>
        <fullName evidence="1">Uncharacterized protein</fullName>
    </submittedName>
</protein>
<proteinExistence type="predicted"/>
<dbReference type="Proteomes" id="UP000269396">
    <property type="component" value="Unassembled WGS sequence"/>
</dbReference>